<feature type="compositionally biased region" description="Pro residues" evidence="2">
    <location>
        <begin position="168"/>
        <end position="177"/>
    </location>
</feature>
<protein>
    <recommendedName>
        <fullName evidence="6">Glycosyltransferase family 32 protein</fullName>
    </recommendedName>
</protein>
<dbReference type="GO" id="GO:0032040">
    <property type="term" value="C:small-subunit processome"/>
    <property type="evidence" value="ECO:0007669"/>
    <property type="project" value="TreeGrafter"/>
</dbReference>
<dbReference type="EMBL" id="KN818223">
    <property type="protein sequence ID" value="KIL70947.1"/>
    <property type="molecule type" value="Genomic_DNA"/>
</dbReference>
<evidence type="ECO:0000256" key="1">
    <source>
        <dbReference type="ARBA" id="ARBA00009003"/>
    </source>
</evidence>
<comment type="similarity">
    <text evidence="1">Belongs to the glycosyltransferase 32 family.</text>
</comment>
<evidence type="ECO:0000313" key="4">
    <source>
        <dbReference type="EMBL" id="KIL70947.1"/>
    </source>
</evidence>
<feature type="region of interest" description="Disordered" evidence="2">
    <location>
        <begin position="1"/>
        <end position="28"/>
    </location>
</feature>
<gene>
    <name evidence="4" type="ORF">M378DRAFT_501158</name>
</gene>
<dbReference type="Gene3D" id="3.90.550.20">
    <property type="match status" value="1"/>
</dbReference>
<dbReference type="SUPFAM" id="SSF53448">
    <property type="entry name" value="Nucleotide-diphospho-sugar transferases"/>
    <property type="match status" value="1"/>
</dbReference>
<feature type="compositionally biased region" description="Low complexity" evidence="2">
    <location>
        <begin position="14"/>
        <end position="25"/>
    </location>
</feature>
<dbReference type="PANTHER" id="PTHR22851:SF1">
    <property type="entry name" value="GLYCOSYLTRANSFERASE FAMILY 32 PROTEIN"/>
    <property type="match status" value="1"/>
</dbReference>
<dbReference type="AlphaFoldDB" id="A0A0C2X996"/>
<dbReference type="InParanoid" id="A0A0C2X996"/>
<dbReference type="InterPro" id="IPR029044">
    <property type="entry name" value="Nucleotide-diphossugar_trans"/>
</dbReference>
<keyword evidence="3" id="KW-0812">Transmembrane</keyword>
<feature type="transmembrane region" description="Helical" evidence="3">
    <location>
        <begin position="97"/>
        <end position="117"/>
    </location>
</feature>
<dbReference type="OrthoDB" id="108365at2759"/>
<evidence type="ECO:0000256" key="3">
    <source>
        <dbReference type="SAM" id="Phobius"/>
    </source>
</evidence>
<keyword evidence="3" id="KW-1133">Transmembrane helix</keyword>
<dbReference type="HOGENOM" id="CLU_012328_0_0_1"/>
<keyword evidence="5" id="KW-1185">Reference proteome</keyword>
<sequence>MERQCNTRPWMATSNSFTSPSSSSRSRARIHPQNSLPLHSPYRHSHVRQHPIRRFPWWFKLLFSILRSLWACLIVLRPLKFYQYTASLCGRKRAFSFICTLYLALILAAYALAYRAASPTNEWPPIFSSSTLVYKREDLQRIWKWEIASGHYPSRRQIPEQIHLRSPPINPALPPPRHASHKRPHPYVTGSRGTGAERVYQDLHSQPQNVAYPPRPPPGSVIDMDVVMEHCDFSHDKFVRDCLEVLRVGAGLDSGKRVRRGNMDNWNYIYLEKGEVKNSTLLVDTKHDSGEYSRFGSDGLSKKRGAEWEEPPIQLPEPRQYLPYSKLPSPCDPENLRVFHMFWTGPFTDKPYLALLSFLYTQNTGLHQQSWPDDSPSCRPKVWLWINPGPAAAVPNANAEADMLKELSASPWATPFLHPRFKDLIEFKLWNTTEQLDSIPELRDEWRKRDLFFSNGRAIAVPPKIQQGLGQEQDFEELAHDKEGENADDMLHRKGSKSSSTYDRLSVILSDMARFILCHRYGGIYLDADTVFLRDWEEVWGWHGAFSYRWSRLPRYNTAVLHLNKGSALGTFLFKTALKNGLDFHPDQVSRYTRDAYLENLLLRVPDALFDPAWLVSEGYQSHRPPQPYFTSFQDFFDTPVSDGAAPQTMGFDGFFKGAYSYHYHNFWWKPSDPARNWPDLGPQFNESERIAREKANAYFEGEGRVEDDKHDLDWGTVIKRTCEAYIRGDIPNLYGEWLVW</sequence>
<keyword evidence="3" id="KW-0472">Membrane</keyword>
<name>A0A0C2X996_AMAMK</name>
<dbReference type="PANTHER" id="PTHR22851">
    <property type="entry name" value="U3 SMALL NUCLEOLAR RNA U3 SNORNA ASSOCIATED PROTEIN"/>
    <property type="match status" value="1"/>
</dbReference>
<proteinExistence type="inferred from homology"/>
<evidence type="ECO:0000313" key="5">
    <source>
        <dbReference type="Proteomes" id="UP000054549"/>
    </source>
</evidence>
<dbReference type="GO" id="GO:0000462">
    <property type="term" value="P:maturation of SSU-rRNA from tricistronic rRNA transcript (SSU-rRNA, 5.8S rRNA, LSU-rRNA)"/>
    <property type="evidence" value="ECO:0007669"/>
    <property type="project" value="TreeGrafter"/>
</dbReference>
<dbReference type="Proteomes" id="UP000054549">
    <property type="component" value="Unassembled WGS sequence"/>
</dbReference>
<reference evidence="4 5" key="1">
    <citation type="submission" date="2014-04" db="EMBL/GenBank/DDBJ databases">
        <title>Evolutionary Origins and Diversification of the Mycorrhizal Mutualists.</title>
        <authorList>
            <consortium name="DOE Joint Genome Institute"/>
            <consortium name="Mycorrhizal Genomics Consortium"/>
            <person name="Kohler A."/>
            <person name="Kuo A."/>
            <person name="Nagy L.G."/>
            <person name="Floudas D."/>
            <person name="Copeland A."/>
            <person name="Barry K.W."/>
            <person name="Cichocki N."/>
            <person name="Veneault-Fourrey C."/>
            <person name="LaButti K."/>
            <person name="Lindquist E.A."/>
            <person name="Lipzen A."/>
            <person name="Lundell T."/>
            <person name="Morin E."/>
            <person name="Murat C."/>
            <person name="Riley R."/>
            <person name="Ohm R."/>
            <person name="Sun H."/>
            <person name="Tunlid A."/>
            <person name="Henrissat B."/>
            <person name="Grigoriev I.V."/>
            <person name="Hibbett D.S."/>
            <person name="Martin F."/>
        </authorList>
    </citation>
    <scope>NUCLEOTIDE SEQUENCE [LARGE SCALE GENOMIC DNA]</scope>
    <source>
        <strain evidence="4 5">Koide BX008</strain>
    </source>
</reference>
<accession>A0A0C2X996</accession>
<evidence type="ECO:0000256" key="2">
    <source>
        <dbReference type="SAM" id="MobiDB-lite"/>
    </source>
</evidence>
<dbReference type="STRING" id="946122.A0A0C2X996"/>
<evidence type="ECO:0008006" key="6">
    <source>
        <dbReference type="Google" id="ProtNLM"/>
    </source>
</evidence>
<dbReference type="InterPro" id="IPR051733">
    <property type="entry name" value="WD_repeat_DCAF13/WDSOF1"/>
</dbReference>
<dbReference type="InterPro" id="IPR007577">
    <property type="entry name" value="GlycoTrfase_DXD_sugar-bd_CS"/>
</dbReference>
<dbReference type="Pfam" id="PF04488">
    <property type="entry name" value="Gly_transf_sug"/>
    <property type="match status" value="1"/>
</dbReference>
<feature type="region of interest" description="Disordered" evidence="2">
    <location>
        <begin position="167"/>
        <end position="192"/>
    </location>
</feature>
<organism evidence="4 5">
    <name type="scientific">Amanita muscaria (strain Koide BX008)</name>
    <dbReference type="NCBI Taxonomy" id="946122"/>
    <lineage>
        <taxon>Eukaryota</taxon>
        <taxon>Fungi</taxon>
        <taxon>Dikarya</taxon>
        <taxon>Basidiomycota</taxon>
        <taxon>Agaricomycotina</taxon>
        <taxon>Agaricomycetes</taxon>
        <taxon>Agaricomycetidae</taxon>
        <taxon>Agaricales</taxon>
        <taxon>Pluteineae</taxon>
        <taxon>Amanitaceae</taxon>
        <taxon>Amanita</taxon>
    </lineage>
</organism>